<dbReference type="AlphaFoldDB" id="B1ZPP3"/>
<dbReference type="HOGENOM" id="CLU_690453_0_0_0"/>
<dbReference type="OrthoDB" id="9982650at2"/>
<dbReference type="KEGG" id="ote:Oter_2213"/>
<organism evidence="3 4">
    <name type="scientific">Opitutus terrae (strain DSM 11246 / JCM 15787 / PB90-1)</name>
    <dbReference type="NCBI Taxonomy" id="452637"/>
    <lineage>
        <taxon>Bacteria</taxon>
        <taxon>Pseudomonadati</taxon>
        <taxon>Verrucomicrobiota</taxon>
        <taxon>Opitutia</taxon>
        <taxon>Opitutales</taxon>
        <taxon>Opitutaceae</taxon>
        <taxon>Opitutus</taxon>
    </lineage>
</organism>
<evidence type="ECO:0000313" key="3">
    <source>
        <dbReference type="EMBL" id="ACB75496.1"/>
    </source>
</evidence>
<feature type="compositionally biased region" description="Pro residues" evidence="1">
    <location>
        <begin position="194"/>
        <end position="203"/>
    </location>
</feature>
<protein>
    <recommendedName>
        <fullName evidence="5">Lipoprotein</fullName>
    </recommendedName>
</protein>
<feature type="chain" id="PRO_5002774306" description="Lipoprotein" evidence="2">
    <location>
        <begin position="21"/>
        <end position="399"/>
    </location>
</feature>
<evidence type="ECO:0000313" key="4">
    <source>
        <dbReference type="Proteomes" id="UP000007013"/>
    </source>
</evidence>
<feature type="region of interest" description="Disordered" evidence="1">
    <location>
        <begin position="159"/>
        <end position="207"/>
    </location>
</feature>
<dbReference type="PROSITE" id="PS51257">
    <property type="entry name" value="PROKAR_LIPOPROTEIN"/>
    <property type="match status" value="1"/>
</dbReference>
<dbReference type="Proteomes" id="UP000007013">
    <property type="component" value="Chromosome"/>
</dbReference>
<accession>B1ZPP3</accession>
<evidence type="ECO:0000256" key="1">
    <source>
        <dbReference type="SAM" id="MobiDB-lite"/>
    </source>
</evidence>
<name>B1ZPP3_OPITP</name>
<keyword evidence="2" id="KW-0732">Signal</keyword>
<dbReference type="EMBL" id="CP001032">
    <property type="protein sequence ID" value="ACB75496.1"/>
    <property type="molecule type" value="Genomic_DNA"/>
</dbReference>
<keyword evidence="4" id="KW-1185">Reference proteome</keyword>
<sequence length="399" mass="42581">MRSLRLVCVCVIWLSGVACGATTRDEAQRAIAALEKDVFSDEASQAASVIADFAATSEDVRFTLGPDTAPWVTEEHDRNEFDDAARAMLLAVYFAGNAKAQLARGQPGDDPYPGWLAVIAAYRRIQEKRPFIVPSLEHLAQLQQDGRLEQHARDVQLNSAALPTTPLRPEAGAPPAGTESRTPLPSGRGSPSEPSAPSPPLPPLVATTPDQVEEIGHEDQGLGLVFPGRLPGCVFRGVRRFEPAALGYSVTYRSNTGAEGALTCYIYDKGLPAIPTGGGSDVVRAEMAEVVSLIAPGWKERKGVVEPIVSTADIRNSDRPEPIAQLAVHRITVDKTANISVTVMTGYHDKFLKVRYTFPGHDPNTALRALTACWDAFAQANPIAAAELLGSNTSAAAAK</sequence>
<reference evidence="3 4" key="1">
    <citation type="journal article" date="2011" name="J. Bacteriol.">
        <title>Genome sequence of the verrucomicrobium Opitutus terrae PB90-1, an abundant inhabitant of rice paddy soil ecosystems.</title>
        <authorList>
            <person name="van Passel M.W."/>
            <person name="Kant R."/>
            <person name="Palva A."/>
            <person name="Copeland A."/>
            <person name="Lucas S."/>
            <person name="Lapidus A."/>
            <person name="Glavina del Rio T."/>
            <person name="Pitluck S."/>
            <person name="Goltsman E."/>
            <person name="Clum A."/>
            <person name="Sun H."/>
            <person name="Schmutz J."/>
            <person name="Larimer F.W."/>
            <person name="Land M.L."/>
            <person name="Hauser L."/>
            <person name="Kyrpides N."/>
            <person name="Mikhailova N."/>
            <person name="Richardson P.P."/>
            <person name="Janssen P.H."/>
            <person name="de Vos W.M."/>
            <person name="Smidt H."/>
        </authorList>
    </citation>
    <scope>NUCLEOTIDE SEQUENCE [LARGE SCALE GENOMIC DNA]</scope>
    <source>
        <strain evidence="4">DSM 11246 / JCM 15787 / PB90-1</strain>
    </source>
</reference>
<feature type="compositionally biased region" description="Low complexity" evidence="1">
    <location>
        <begin position="183"/>
        <end position="193"/>
    </location>
</feature>
<dbReference type="RefSeq" id="WP_012375033.1">
    <property type="nucleotide sequence ID" value="NC_010571.1"/>
</dbReference>
<proteinExistence type="predicted"/>
<evidence type="ECO:0008006" key="5">
    <source>
        <dbReference type="Google" id="ProtNLM"/>
    </source>
</evidence>
<feature type="signal peptide" evidence="2">
    <location>
        <begin position="1"/>
        <end position="20"/>
    </location>
</feature>
<gene>
    <name evidence="3" type="ordered locus">Oter_2213</name>
</gene>
<evidence type="ECO:0000256" key="2">
    <source>
        <dbReference type="SAM" id="SignalP"/>
    </source>
</evidence>